<feature type="transmembrane region" description="Helical" evidence="8">
    <location>
        <begin position="383"/>
        <end position="401"/>
    </location>
</feature>
<dbReference type="Proteomes" id="UP000231658">
    <property type="component" value="Unassembled WGS sequence"/>
</dbReference>
<dbReference type="NCBIfam" id="TIGR00835">
    <property type="entry name" value="agcS"/>
    <property type="match status" value="1"/>
</dbReference>
<accession>A0A1C3RFS5</accession>
<keyword evidence="8" id="KW-0769">Symport</keyword>
<evidence type="ECO:0000256" key="4">
    <source>
        <dbReference type="ARBA" id="ARBA00022475"/>
    </source>
</evidence>
<feature type="transmembrane region" description="Helical" evidence="8">
    <location>
        <begin position="215"/>
        <end position="235"/>
    </location>
</feature>
<evidence type="ECO:0000256" key="8">
    <source>
        <dbReference type="RuleBase" id="RU363064"/>
    </source>
</evidence>
<dbReference type="GO" id="GO:0005283">
    <property type="term" value="F:amino acid:sodium symporter activity"/>
    <property type="evidence" value="ECO:0007669"/>
    <property type="project" value="InterPro"/>
</dbReference>
<evidence type="ECO:0000256" key="3">
    <source>
        <dbReference type="ARBA" id="ARBA00022448"/>
    </source>
</evidence>
<dbReference type="AlphaFoldDB" id="A0A1C3RFS5"/>
<dbReference type="STRING" id="1867952.MTBPR1_190025"/>
<dbReference type="Pfam" id="PF01235">
    <property type="entry name" value="Na_Ala_symp"/>
    <property type="match status" value="1"/>
</dbReference>
<dbReference type="PRINTS" id="PR00175">
    <property type="entry name" value="NAALASMPORT"/>
</dbReference>
<evidence type="ECO:0000313" key="10">
    <source>
        <dbReference type="Proteomes" id="UP000231658"/>
    </source>
</evidence>
<dbReference type="PANTHER" id="PTHR30330:SF3">
    <property type="entry name" value="TRANSCRIPTIONAL REGULATOR, LRP FAMILY"/>
    <property type="match status" value="1"/>
</dbReference>
<keyword evidence="5 8" id="KW-0812">Transmembrane</keyword>
<proteinExistence type="inferred from homology"/>
<feature type="transmembrane region" description="Helical" evidence="8">
    <location>
        <begin position="360"/>
        <end position="377"/>
    </location>
</feature>
<keyword evidence="3 8" id="KW-0813">Transport</keyword>
<dbReference type="EMBL" id="FLYE01000011">
    <property type="protein sequence ID" value="SCA56147.1"/>
    <property type="molecule type" value="Genomic_DNA"/>
</dbReference>
<keyword evidence="4" id="KW-1003">Cell membrane</keyword>
<comment type="similarity">
    <text evidence="2 8">Belongs to the alanine or glycine:cation symporter (AGCS) (TC 2.A.25) family.</text>
</comment>
<dbReference type="PROSITE" id="PS00873">
    <property type="entry name" value="NA_ALANINE_SYMP"/>
    <property type="match status" value="1"/>
</dbReference>
<evidence type="ECO:0000256" key="1">
    <source>
        <dbReference type="ARBA" id="ARBA00004651"/>
    </source>
</evidence>
<keyword evidence="8" id="KW-0997">Cell inner membrane</keyword>
<evidence type="ECO:0000256" key="7">
    <source>
        <dbReference type="ARBA" id="ARBA00023136"/>
    </source>
</evidence>
<keyword evidence="10" id="KW-1185">Reference proteome</keyword>
<dbReference type="GO" id="GO:0005886">
    <property type="term" value="C:plasma membrane"/>
    <property type="evidence" value="ECO:0007669"/>
    <property type="project" value="UniProtKB-SubCell"/>
</dbReference>
<keyword evidence="6 8" id="KW-1133">Transmembrane helix</keyword>
<feature type="transmembrane region" description="Helical" evidence="8">
    <location>
        <begin position="184"/>
        <end position="203"/>
    </location>
</feature>
<feature type="transmembrane region" description="Helical" evidence="8">
    <location>
        <begin position="152"/>
        <end position="172"/>
    </location>
</feature>
<comment type="subcellular location">
    <subcellularLocation>
        <location evidence="8">Cell inner membrane</location>
        <topology evidence="8">Multi-pass membrane protein</topology>
    </subcellularLocation>
    <subcellularLocation>
        <location evidence="1">Cell membrane</location>
        <topology evidence="1">Multi-pass membrane protein</topology>
    </subcellularLocation>
</comment>
<feature type="transmembrane region" description="Helical" evidence="8">
    <location>
        <begin position="273"/>
        <end position="294"/>
    </location>
</feature>
<feature type="transmembrane region" description="Helical" evidence="8">
    <location>
        <begin position="34"/>
        <end position="55"/>
    </location>
</feature>
<keyword evidence="7 8" id="KW-0472">Membrane</keyword>
<reference evidence="9 10" key="1">
    <citation type="submission" date="2016-07" db="EMBL/GenBank/DDBJ databases">
        <authorList>
            <person name="Lefevre C.T."/>
        </authorList>
    </citation>
    <scope>NUCLEOTIDE SEQUENCE [LARGE SCALE GENOMIC DNA]</scope>
    <source>
        <strain evidence="9">PR1</strain>
    </source>
</reference>
<feature type="transmembrane region" description="Helical" evidence="8">
    <location>
        <begin position="67"/>
        <end position="90"/>
    </location>
</feature>
<feature type="transmembrane region" description="Helical" evidence="8">
    <location>
        <begin position="319"/>
        <end position="340"/>
    </location>
</feature>
<gene>
    <name evidence="9" type="primary">marA</name>
    <name evidence="9" type="ORF">MTBPR1_190025</name>
</gene>
<organism evidence="9 10">
    <name type="scientific">Candidatus Terasakiella magnetica</name>
    <dbReference type="NCBI Taxonomy" id="1867952"/>
    <lineage>
        <taxon>Bacteria</taxon>
        <taxon>Pseudomonadati</taxon>
        <taxon>Pseudomonadota</taxon>
        <taxon>Alphaproteobacteria</taxon>
        <taxon>Rhodospirillales</taxon>
        <taxon>Terasakiellaceae</taxon>
        <taxon>Terasakiella</taxon>
    </lineage>
</organism>
<sequence>MVLTRGAAIRGVWNTIMGLWQVRRDSKGHEGEHVAHYAAFIAALSASVGVGNLAGVGTALHLGGPGALFWMWVSALLGMSFRMSSVYFAVKLAKKHQDHDLFATPMFYIVELLGKKWKWLATALAGMIMIKGMVTANLIQANSVAHAISGEIGVSNIMVALLLGTAVALVVVGGFKSILKFSTITAPWMILGYLLCGWFILLFTEANTLEALVSVFKYAFSPYSIAGGVAGYAVLETLQYGISRGIFSHGSGIGIAPFWQGANRDCPAQSSMLAAAVPVVDTLIVCTTTGLVVLTADKWLDTTGAYLTVSSFTHFTGEIGRVLVTACLVIFAFTTIINWAHFSERCYQFLGGTNVKYFRYFFAGVTFVGPFLPLRPLWAVGDLLIGCMLLIHLLPLTFIVAKHTKVMCKELIPAIKNNSQL</sequence>
<name>A0A1C3RFS5_9PROT</name>
<dbReference type="PANTHER" id="PTHR30330">
    <property type="entry name" value="AGSS FAMILY TRANSPORTER, SODIUM-ALANINE"/>
    <property type="match status" value="1"/>
</dbReference>
<evidence type="ECO:0000313" key="9">
    <source>
        <dbReference type="EMBL" id="SCA56147.1"/>
    </source>
</evidence>
<feature type="transmembrane region" description="Helical" evidence="8">
    <location>
        <begin position="119"/>
        <end position="140"/>
    </location>
</feature>
<protein>
    <submittedName>
        <fullName evidence="9">Sodium:alanine symporter</fullName>
    </submittedName>
</protein>
<evidence type="ECO:0000256" key="5">
    <source>
        <dbReference type="ARBA" id="ARBA00022692"/>
    </source>
</evidence>
<evidence type="ECO:0000256" key="6">
    <source>
        <dbReference type="ARBA" id="ARBA00022989"/>
    </source>
</evidence>
<evidence type="ECO:0000256" key="2">
    <source>
        <dbReference type="ARBA" id="ARBA00009261"/>
    </source>
</evidence>
<dbReference type="InterPro" id="IPR001463">
    <property type="entry name" value="Na/Ala_symport"/>
</dbReference>